<name>A0A498NPF3_LABRO</name>
<dbReference type="Proteomes" id="UP000290572">
    <property type="component" value="Unassembled WGS sequence"/>
</dbReference>
<gene>
    <name evidence="1" type="ORF">ROHU_015198</name>
</gene>
<dbReference type="PANTHER" id="PTHR47306:SF2">
    <property type="entry name" value="CORE-BINDING (CB) DOMAIN-CONTAINING PROTEIN"/>
    <property type="match status" value="1"/>
</dbReference>
<proteinExistence type="predicted"/>
<comment type="caution">
    <text evidence="1">The sequence shown here is derived from an EMBL/GenBank/DDBJ whole genome shotgun (WGS) entry which is preliminary data.</text>
</comment>
<keyword evidence="2" id="KW-1185">Reference proteome</keyword>
<dbReference type="PANTHER" id="PTHR47306">
    <property type="entry name" value="SI:CH211-178J18.4-RELATED"/>
    <property type="match status" value="1"/>
</dbReference>
<evidence type="ECO:0000313" key="1">
    <source>
        <dbReference type="EMBL" id="RXN33940.1"/>
    </source>
</evidence>
<keyword evidence="1" id="KW-0808">Transferase</keyword>
<sequence length="268" mass="31168">MVGVNECNAFFVLSKEEEAWFDVYYEYLRSVMIKRRHGRCSLDEAEKFFMRSSGNPVDNPSEDLKKLHDEYRLPSITTDKVISSVHTAVYKLHLTDDEKLSSPAEAPEPQWMNANMAFCLLKMSHPVTVHAAPPEREARVQISRKFESDCLSLWCVTQKKLCERLVLDTFGPRQPSESKVHSWIEKQGWMENVPDAAEVVKDWKPSRSIQAPTDSKWIRRMSRRQCWKGLQLMDREGKGLRVVTSRPFACGEFFFTTNDEENKKEIEK</sequence>
<keyword evidence="1" id="KW-0489">Methyltransferase</keyword>
<dbReference type="GO" id="GO:0008168">
    <property type="term" value="F:methyltransferase activity"/>
    <property type="evidence" value="ECO:0007669"/>
    <property type="project" value="UniProtKB-KW"/>
</dbReference>
<dbReference type="EMBL" id="QBIY01011225">
    <property type="protein sequence ID" value="RXN33940.1"/>
    <property type="molecule type" value="Genomic_DNA"/>
</dbReference>
<evidence type="ECO:0000313" key="2">
    <source>
        <dbReference type="Proteomes" id="UP000290572"/>
    </source>
</evidence>
<protein>
    <submittedName>
        <fullName evidence="1">N-lysine methyltransferase KMT5A-like protein</fullName>
    </submittedName>
</protein>
<organism evidence="1 2">
    <name type="scientific">Labeo rohita</name>
    <name type="common">Indian major carp</name>
    <name type="synonym">Cyprinus rohita</name>
    <dbReference type="NCBI Taxonomy" id="84645"/>
    <lineage>
        <taxon>Eukaryota</taxon>
        <taxon>Metazoa</taxon>
        <taxon>Chordata</taxon>
        <taxon>Craniata</taxon>
        <taxon>Vertebrata</taxon>
        <taxon>Euteleostomi</taxon>
        <taxon>Actinopterygii</taxon>
        <taxon>Neopterygii</taxon>
        <taxon>Teleostei</taxon>
        <taxon>Ostariophysi</taxon>
        <taxon>Cypriniformes</taxon>
        <taxon>Cyprinidae</taxon>
        <taxon>Labeoninae</taxon>
        <taxon>Labeonini</taxon>
        <taxon>Labeo</taxon>
    </lineage>
</organism>
<dbReference type="GO" id="GO:0032259">
    <property type="term" value="P:methylation"/>
    <property type="evidence" value="ECO:0007669"/>
    <property type="project" value="UniProtKB-KW"/>
</dbReference>
<dbReference type="AlphaFoldDB" id="A0A498NPF3"/>
<reference evidence="1 2" key="1">
    <citation type="submission" date="2018-03" db="EMBL/GenBank/DDBJ databases">
        <title>Draft genome sequence of Rohu Carp (Labeo rohita).</title>
        <authorList>
            <person name="Das P."/>
            <person name="Kushwaha B."/>
            <person name="Joshi C.G."/>
            <person name="Kumar D."/>
            <person name="Nagpure N.S."/>
            <person name="Sahoo L."/>
            <person name="Das S.P."/>
            <person name="Bit A."/>
            <person name="Patnaik S."/>
            <person name="Meher P.K."/>
            <person name="Jayasankar P."/>
            <person name="Koringa P.G."/>
            <person name="Patel N.V."/>
            <person name="Hinsu A.T."/>
            <person name="Kumar R."/>
            <person name="Pandey M."/>
            <person name="Agarwal S."/>
            <person name="Srivastava S."/>
            <person name="Singh M."/>
            <person name="Iquebal M.A."/>
            <person name="Jaiswal S."/>
            <person name="Angadi U.B."/>
            <person name="Kumar N."/>
            <person name="Raza M."/>
            <person name="Shah T.M."/>
            <person name="Rai A."/>
            <person name="Jena J.K."/>
        </authorList>
    </citation>
    <scope>NUCLEOTIDE SEQUENCE [LARGE SCALE GENOMIC DNA]</scope>
    <source>
        <strain evidence="1">DASCIFA01</strain>
        <tissue evidence="1">Testis</tissue>
    </source>
</reference>
<accession>A0A498NPF3</accession>